<dbReference type="SUPFAM" id="SSF54001">
    <property type="entry name" value="Cysteine proteinases"/>
    <property type="match status" value="1"/>
</dbReference>
<keyword evidence="2" id="KW-1185">Reference proteome</keyword>
<dbReference type="Proteomes" id="UP000198583">
    <property type="component" value="Unassembled WGS sequence"/>
</dbReference>
<evidence type="ECO:0000313" key="2">
    <source>
        <dbReference type="Proteomes" id="UP000198583"/>
    </source>
</evidence>
<sequence length="68" mass="7350">MAIGSRLPGDLVFRGRSDNDPDPTAHVAICLGGNKILEASPPRNGQSIRISDLHNHGTPYSKVRRIFG</sequence>
<dbReference type="InterPro" id="IPR038765">
    <property type="entry name" value="Papain-like_cys_pep_sf"/>
</dbReference>
<evidence type="ECO:0008006" key="3">
    <source>
        <dbReference type="Google" id="ProtNLM"/>
    </source>
</evidence>
<protein>
    <recommendedName>
        <fullName evidence="3">NlpC/P60 family protein</fullName>
    </recommendedName>
</protein>
<name>A0A1I6E159_9PSEU</name>
<dbReference type="STRING" id="84724.SAMN04488564_103566"/>
<dbReference type="Gene3D" id="3.90.1720.10">
    <property type="entry name" value="endopeptidase domain like (from Nostoc punctiforme)"/>
    <property type="match status" value="1"/>
</dbReference>
<gene>
    <name evidence="1" type="ORF">SAMN04488564_103566</name>
</gene>
<reference evidence="2" key="1">
    <citation type="submission" date="2016-10" db="EMBL/GenBank/DDBJ databases">
        <authorList>
            <person name="Varghese N."/>
            <person name="Submissions S."/>
        </authorList>
    </citation>
    <scope>NUCLEOTIDE SEQUENCE [LARGE SCALE GENOMIC DNA]</scope>
    <source>
        <strain evidence="2">DSM 44232</strain>
    </source>
</reference>
<proteinExistence type="predicted"/>
<evidence type="ECO:0000313" key="1">
    <source>
        <dbReference type="EMBL" id="SFR11357.1"/>
    </source>
</evidence>
<dbReference type="AlphaFoldDB" id="A0A1I6E159"/>
<organism evidence="1 2">
    <name type="scientific">Lentzea waywayandensis</name>
    <dbReference type="NCBI Taxonomy" id="84724"/>
    <lineage>
        <taxon>Bacteria</taxon>
        <taxon>Bacillati</taxon>
        <taxon>Actinomycetota</taxon>
        <taxon>Actinomycetes</taxon>
        <taxon>Pseudonocardiales</taxon>
        <taxon>Pseudonocardiaceae</taxon>
        <taxon>Lentzea</taxon>
    </lineage>
</organism>
<dbReference type="EMBL" id="FOYL01000003">
    <property type="protein sequence ID" value="SFR11357.1"/>
    <property type="molecule type" value="Genomic_DNA"/>
</dbReference>
<accession>A0A1I6E159</accession>